<name>A0ABY4A213_9BURK</name>
<sequence>MDEEFFASSRRLVQFLANTSTTWVAPLTTNRLEQLLGRGENGSAGGTVSTSRSVTYVAWLIGGSGSNSGTADWSAAQAAANSAFSAINAGGSVSWNEVQIGQYNNGTYSQFGNIQSTSNVVAGSASMTFTPGWQSSGPITGGGSQLGWSATVNFDYVATGQTNGAAATGFGYTFAGGVGIPAENIFHYNVPVIPGNSYNLVVPPGGAFIFSYLE</sequence>
<accession>A0ABY4A213</accession>
<keyword evidence="2" id="KW-1185">Reference proteome</keyword>
<dbReference type="EMBL" id="CP063361">
    <property type="protein sequence ID" value="UOD28787.1"/>
    <property type="molecule type" value="Genomic_DNA"/>
</dbReference>
<dbReference type="RefSeq" id="WP_243489933.1">
    <property type="nucleotide sequence ID" value="NZ_CP063361.1"/>
</dbReference>
<reference evidence="1 2" key="1">
    <citation type="submission" date="2020-10" db="EMBL/GenBank/DDBJ databases">
        <title>Genome analysis of Massilia species.</title>
        <authorList>
            <person name="Jung D.-H."/>
        </authorList>
    </citation>
    <scope>NUCLEOTIDE SEQUENCE [LARGE SCALE GENOMIC DNA]</scope>
    <source>
        <strain evidence="2">sipir</strain>
    </source>
</reference>
<dbReference type="Proteomes" id="UP000831532">
    <property type="component" value="Chromosome"/>
</dbReference>
<organism evidence="1 2">
    <name type="scientific">Massilia violaceinigra</name>
    <dbReference type="NCBI Taxonomy" id="2045208"/>
    <lineage>
        <taxon>Bacteria</taxon>
        <taxon>Pseudomonadati</taxon>
        <taxon>Pseudomonadota</taxon>
        <taxon>Betaproteobacteria</taxon>
        <taxon>Burkholderiales</taxon>
        <taxon>Oxalobacteraceae</taxon>
        <taxon>Telluria group</taxon>
        <taxon>Massilia</taxon>
    </lineage>
</organism>
<protein>
    <submittedName>
        <fullName evidence="1">Uncharacterized protein</fullName>
    </submittedName>
</protein>
<evidence type="ECO:0000313" key="1">
    <source>
        <dbReference type="EMBL" id="UOD28787.1"/>
    </source>
</evidence>
<evidence type="ECO:0000313" key="2">
    <source>
        <dbReference type="Proteomes" id="UP000831532"/>
    </source>
</evidence>
<gene>
    <name evidence="1" type="ORF">INH39_25600</name>
</gene>
<proteinExistence type="predicted"/>